<comment type="caution">
    <text evidence="3">The sequence shown here is derived from an EMBL/GenBank/DDBJ whole genome shotgun (WGS) entry which is preliminary data.</text>
</comment>
<keyword evidence="2" id="KW-0472">Membrane</keyword>
<feature type="compositionally biased region" description="Basic and acidic residues" evidence="1">
    <location>
        <begin position="394"/>
        <end position="403"/>
    </location>
</feature>
<feature type="compositionally biased region" description="Polar residues" evidence="1">
    <location>
        <begin position="260"/>
        <end position="274"/>
    </location>
</feature>
<proteinExistence type="predicted"/>
<feature type="region of interest" description="Disordered" evidence="1">
    <location>
        <begin position="559"/>
        <end position="619"/>
    </location>
</feature>
<feature type="region of interest" description="Disordered" evidence="1">
    <location>
        <begin position="103"/>
        <end position="132"/>
    </location>
</feature>
<evidence type="ECO:0000256" key="1">
    <source>
        <dbReference type="SAM" id="MobiDB-lite"/>
    </source>
</evidence>
<feature type="region of interest" description="Disordered" evidence="1">
    <location>
        <begin position="317"/>
        <end position="405"/>
    </location>
</feature>
<evidence type="ECO:0000256" key="2">
    <source>
        <dbReference type="SAM" id="Phobius"/>
    </source>
</evidence>
<accession>A0A1D2J4Q7</accession>
<evidence type="ECO:0000313" key="4">
    <source>
        <dbReference type="Proteomes" id="UP000242814"/>
    </source>
</evidence>
<feature type="compositionally biased region" description="Polar residues" evidence="1">
    <location>
        <begin position="183"/>
        <end position="214"/>
    </location>
</feature>
<dbReference type="PANTHER" id="PTHR42088:SF1">
    <property type="entry name" value="YALI0F10131P"/>
    <property type="match status" value="1"/>
</dbReference>
<feature type="region of interest" description="Disordered" evidence="1">
    <location>
        <begin position="164"/>
        <end position="223"/>
    </location>
</feature>
<reference evidence="3 4" key="1">
    <citation type="submission" date="2016-06" db="EMBL/GenBank/DDBJ databases">
        <authorList>
            <person name="Kjaerup R.B."/>
            <person name="Dalgaard T.S."/>
            <person name="Juul-Madsen H.R."/>
        </authorList>
    </citation>
    <scope>NUCLEOTIDE SEQUENCE [LARGE SCALE GENOMIC DNA]</scope>
    <source>
        <strain evidence="3 4">Pb300</strain>
    </source>
</reference>
<gene>
    <name evidence="3" type="ORF">ACO22_07437</name>
</gene>
<feature type="region of interest" description="Disordered" evidence="1">
    <location>
        <begin position="235"/>
        <end position="305"/>
    </location>
</feature>
<name>A0A1D2J4Q7_PARBR</name>
<feature type="region of interest" description="Disordered" evidence="1">
    <location>
        <begin position="26"/>
        <end position="55"/>
    </location>
</feature>
<organism evidence="3 4">
    <name type="scientific">Paracoccidioides brasiliensis</name>
    <dbReference type="NCBI Taxonomy" id="121759"/>
    <lineage>
        <taxon>Eukaryota</taxon>
        <taxon>Fungi</taxon>
        <taxon>Dikarya</taxon>
        <taxon>Ascomycota</taxon>
        <taxon>Pezizomycotina</taxon>
        <taxon>Eurotiomycetes</taxon>
        <taxon>Eurotiomycetidae</taxon>
        <taxon>Onygenales</taxon>
        <taxon>Ajellomycetaceae</taxon>
        <taxon>Paracoccidioides</taxon>
    </lineage>
</organism>
<feature type="compositionally biased region" description="Polar residues" evidence="1">
    <location>
        <begin position="340"/>
        <end position="352"/>
    </location>
</feature>
<sequence>MHGHNHVDRRAAIPFVAVHPAAVLKRADSPTTTTTSTQSAKSCGPNDTTGVCERSVSSSSTTLPIVLGAVIPLTVAIIVLIFLHRRHIKKLRNEDANDKHKSLDFGLDDVPPSGKKGAKHRKGGMKMTSSEAEKSICRNNRGLSLDITMTSPYLLPPTLHGSRESLHSLSRSHTNDDKYHTATAFSPTDNGSVRSFRNNFNHGTDDSSSFTGASSRRGHGDDMNVNLLKNVQRISRASPPPPLSQLETGPPKGGHLHLVRTTTNQSQVESPKSTPVSGRSAVPSPPRASNPSNSLPPHDHKSASDLRESNDYLGARIQRGSTPKNPHRSQSPPTHVVPQHTGNSLNTDSSCTPPSPSMAIPVADNNLLPSNSQSQAQAAPRISLPSYDDDDDDRSNYGDEQRKSTFVLPQLNVEPAAESSTPQPADRKYRLSTMYGLPDDQGYQFDTRRLTIGIRPLPPEDPSDNPEQRASRIRSFYKEYFDDTKPAPNGEYYEDYGPEDYREDRVYDPALNPYASDPYDGSYHGEFYPPGPPPFAQLIGRRAMTPPPNFHPHPYPPRQHGASSAFGFGPTHRSFSSVSGGDPGPRAFSSISNRPPVMRRKPAAPPAPLHELPTPHKLKDNSMVLPIDFAPAPNSKERRQGRSETPLGGLRPFVRVIPAHMPLASSYDDLAAMPSPHALRKSGTYTALDFAPPARFRNAGDTASDSGSIRSNRTGGLSPTVSYNIRTGAYRLSRLPAETVGTKEDIRSGLRPTWEMKGRC</sequence>
<feature type="compositionally biased region" description="Polar residues" evidence="1">
    <location>
        <begin position="367"/>
        <end position="377"/>
    </location>
</feature>
<protein>
    <submittedName>
        <fullName evidence="3">Uncharacterized protein</fullName>
    </submittedName>
</protein>
<dbReference type="AlphaFoldDB" id="A0A1D2J4Q7"/>
<dbReference type="EMBL" id="LZYO01000534">
    <property type="protein sequence ID" value="ODH13260.1"/>
    <property type="molecule type" value="Genomic_DNA"/>
</dbReference>
<keyword evidence="2" id="KW-0812">Transmembrane</keyword>
<dbReference type="VEuPathDB" id="FungiDB:PABG_07211"/>
<keyword evidence="2" id="KW-1133">Transmembrane helix</keyword>
<dbReference type="VEuPathDB" id="FungiDB:PADG_05171"/>
<feature type="compositionally biased region" description="Polar residues" evidence="1">
    <location>
        <begin position="38"/>
        <end position="55"/>
    </location>
</feature>
<feature type="compositionally biased region" description="Polar residues" evidence="1">
    <location>
        <begin position="701"/>
        <end position="717"/>
    </location>
</feature>
<feature type="region of interest" description="Disordered" evidence="1">
    <location>
        <begin position="698"/>
        <end position="717"/>
    </location>
</feature>
<dbReference type="PANTHER" id="PTHR42088">
    <property type="entry name" value="YALI0F10131P"/>
    <property type="match status" value="1"/>
</dbReference>
<feature type="transmembrane region" description="Helical" evidence="2">
    <location>
        <begin position="63"/>
        <end position="83"/>
    </location>
</feature>
<feature type="compositionally biased region" description="Polar residues" evidence="1">
    <location>
        <begin position="319"/>
        <end position="333"/>
    </location>
</feature>
<evidence type="ECO:0000313" key="3">
    <source>
        <dbReference type="EMBL" id="ODH13260.1"/>
    </source>
</evidence>
<dbReference type="Proteomes" id="UP000242814">
    <property type="component" value="Unassembled WGS sequence"/>
</dbReference>